<keyword evidence="2" id="KW-1133">Transmembrane helix</keyword>
<accession>A0ABT6XBN7</accession>
<dbReference type="PANTHER" id="PTHR42951:SF4">
    <property type="entry name" value="ACYL-COENZYME A THIOESTERASE MBLAC2"/>
    <property type="match status" value="1"/>
</dbReference>
<feature type="signal peptide" evidence="3">
    <location>
        <begin position="1"/>
        <end position="18"/>
    </location>
</feature>
<dbReference type="SMART" id="SM00849">
    <property type="entry name" value="Lactamase_B"/>
    <property type="match status" value="1"/>
</dbReference>
<evidence type="ECO:0000259" key="4">
    <source>
        <dbReference type="SMART" id="SM00849"/>
    </source>
</evidence>
<keyword evidence="2" id="KW-0812">Transmembrane</keyword>
<dbReference type="InterPro" id="IPR036866">
    <property type="entry name" value="RibonucZ/Hydroxyglut_hydro"/>
</dbReference>
<feature type="transmembrane region" description="Helical" evidence="2">
    <location>
        <begin position="288"/>
        <end position="307"/>
    </location>
</feature>
<dbReference type="SUPFAM" id="SSF56281">
    <property type="entry name" value="Metallo-hydrolase/oxidoreductase"/>
    <property type="match status" value="1"/>
</dbReference>
<dbReference type="InterPro" id="IPR001279">
    <property type="entry name" value="Metallo-B-lactamas"/>
</dbReference>
<gene>
    <name evidence="5" type="ORF">QLQ15_01360</name>
</gene>
<name>A0ABT6XBN7_9GAMM</name>
<organism evidence="5 6">
    <name type="scientific">Lysobacter stagni</name>
    <dbReference type="NCBI Taxonomy" id="3045172"/>
    <lineage>
        <taxon>Bacteria</taxon>
        <taxon>Pseudomonadati</taxon>
        <taxon>Pseudomonadota</taxon>
        <taxon>Gammaproteobacteria</taxon>
        <taxon>Lysobacterales</taxon>
        <taxon>Lysobacteraceae</taxon>
        <taxon>Lysobacter</taxon>
    </lineage>
</organism>
<feature type="chain" id="PRO_5047098961" evidence="3">
    <location>
        <begin position="19"/>
        <end position="321"/>
    </location>
</feature>
<evidence type="ECO:0000256" key="1">
    <source>
        <dbReference type="ARBA" id="ARBA00005250"/>
    </source>
</evidence>
<dbReference type="RefSeq" id="WP_283211067.1">
    <property type="nucleotide sequence ID" value="NZ_JASGBI010000001.1"/>
</dbReference>
<keyword evidence="3" id="KW-0732">Signal</keyword>
<keyword evidence="6" id="KW-1185">Reference proteome</keyword>
<dbReference type="Gene3D" id="3.60.15.10">
    <property type="entry name" value="Ribonuclease Z/Hydroxyacylglutathione hydrolase-like"/>
    <property type="match status" value="1"/>
</dbReference>
<dbReference type="InterPro" id="IPR050855">
    <property type="entry name" value="NDM-1-like"/>
</dbReference>
<proteinExistence type="inferred from homology"/>
<sequence>MRHLIGMLLAGAAAAAQAQPAPPLPGAPWNGGADDCSKAQVSPLQRRHIDVRTFAFRQNPCASFEANFLYLVVGDDRALLIDTGAISDAARMPLVAQVRELSGGKPLIVAHTHGHRDHRDGDALFANQPDVRIVPPDESGVRSFYGFARWPEGVAQVDLGGRTVEVLPAPGHDDDHVVFYDRESRTLFTGDFLLPGRITVSDIDAFRASAHRVAAFVRERPVTRVLGGHVEMDRAGRLYPHGATYHPDERPLELARADVLALPAAMDGFNGFYARHANFVITNPIRNLMAVAGLVVLLLGVLVWLSVRAIRRRRARVAARA</sequence>
<evidence type="ECO:0000256" key="3">
    <source>
        <dbReference type="SAM" id="SignalP"/>
    </source>
</evidence>
<feature type="domain" description="Metallo-beta-lactamase" evidence="4">
    <location>
        <begin position="66"/>
        <end position="229"/>
    </location>
</feature>
<dbReference type="Proteomes" id="UP001321580">
    <property type="component" value="Unassembled WGS sequence"/>
</dbReference>
<dbReference type="EMBL" id="JASGBI010000001">
    <property type="protein sequence ID" value="MDI9237555.1"/>
    <property type="molecule type" value="Genomic_DNA"/>
</dbReference>
<evidence type="ECO:0000256" key="2">
    <source>
        <dbReference type="SAM" id="Phobius"/>
    </source>
</evidence>
<protein>
    <submittedName>
        <fullName evidence="5">MBL fold metallo-hydrolase</fullName>
    </submittedName>
</protein>
<evidence type="ECO:0000313" key="5">
    <source>
        <dbReference type="EMBL" id="MDI9237555.1"/>
    </source>
</evidence>
<dbReference type="Pfam" id="PF00753">
    <property type="entry name" value="Lactamase_B"/>
    <property type="match status" value="1"/>
</dbReference>
<keyword evidence="2" id="KW-0472">Membrane</keyword>
<evidence type="ECO:0000313" key="6">
    <source>
        <dbReference type="Proteomes" id="UP001321580"/>
    </source>
</evidence>
<reference evidence="5 6" key="1">
    <citation type="submission" date="2023-05" db="EMBL/GenBank/DDBJ databases">
        <title>Lysobacter sp. strain LF1 Genome sequencing and assembly.</title>
        <authorList>
            <person name="Jung Y."/>
        </authorList>
    </citation>
    <scope>NUCLEOTIDE SEQUENCE [LARGE SCALE GENOMIC DNA]</scope>
    <source>
        <strain evidence="5 6">LF1</strain>
    </source>
</reference>
<comment type="caution">
    <text evidence="5">The sequence shown here is derived from an EMBL/GenBank/DDBJ whole genome shotgun (WGS) entry which is preliminary data.</text>
</comment>
<dbReference type="PANTHER" id="PTHR42951">
    <property type="entry name" value="METALLO-BETA-LACTAMASE DOMAIN-CONTAINING"/>
    <property type="match status" value="1"/>
</dbReference>
<comment type="similarity">
    <text evidence="1">Belongs to the metallo-beta-lactamase superfamily. Class-B beta-lactamase family.</text>
</comment>